<keyword evidence="3" id="KW-1185">Reference proteome</keyword>
<evidence type="ECO:0000313" key="2">
    <source>
        <dbReference type="EMBL" id="MPC65867.1"/>
    </source>
</evidence>
<accession>A0A5B7H9A8</accession>
<protein>
    <submittedName>
        <fullName evidence="2">Uncharacterized protein</fullName>
    </submittedName>
</protein>
<name>A0A5B7H9A8_PORTR</name>
<feature type="region of interest" description="Disordered" evidence="1">
    <location>
        <begin position="198"/>
        <end position="265"/>
    </location>
</feature>
<feature type="region of interest" description="Disordered" evidence="1">
    <location>
        <begin position="58"/>
        <end position="149"/>
    </location>
</feature>
<feature type="compositionally biased region" description="Low complexity" evidence="1">
    <location>
        <begin position="129"/>
        <end position="146"/>
    </location>
</feature>
<dbReference type="OrthoDB" id="28894at2759"/>
<feature type="compositionally biased region" description="Basic and acidic residues" evidence="1">
    <location>
        <begin position="112"/>
        <end position="123"/>
    </location>
</feature>
<feature type="compositionally biased region" description="Polar residues" evidence="1">
    <location>
        <begin position="243"/>
        <end position="256"/>
    </location>
</feature>
<organism evidence="2 3">
    <name type="scientific">Portunus trituberculatus</name>
    <name type="common">Swimming crab</name>
    <name type="synonym">Neptunus trituberculatus</name>
    <dbReference type="NCBI Taxonomy" id="210409"/>
    <lineage>
        <taxon>Eukaryota</taxon>
        <taxon>Metazoa</taxon>
        <taxon>Ecdysozoa</taxon>
        <taxon>Arthropoda</taxon>
        <taxon>Crustacea</taxon>
        <taxon>Multicrustacea</taxon>
        <taxon>Malacostraca</taxon>
        <taxon>Eumalacostraca</taxon>
        <taxon>Eucarida</taxon>
        <taxon>Decapoda</taxon>
        <taxon>Pleocyemata</taxon>
        <taxon>Brachyura</taxon>
        <taxon>Eubrachyura</taxon>
        <taxon>Portunoidea</taxon>
        <taxon>Portunidae</taxon>
        <taxon>Portuninae</taxon>
        <taxon>Portunus</taxon>
    </lineage>
</organism>
<sequence>MSRRESERGRRRGPNQAMFFDQEWHPDQCGCTQCHHEEQQVLRQFENEINRLEDEVQKANVFTSNTPRHIEEWPAEGTASDGASGMPAKPADVPPAPHDPHLGPATLPGQTESREREEKRDSEDTQWTRQQEQQGRSSSEAATTQASEDDVGLSFAREMYQHYQVRHVMHEHWPPERALGECGEDELHHYSNGTIHRQPSPDDTCEEHNAKNNNNNHNNYRNCHHSPGKGRGGGGGGGGGRFTSANQERYNSLSAKKNNRKFTQGLKDTIKRRYKTLHPLDPKLWSPTLK</sequence>
<comment type="caution">
    <text evidence="2">The sequence shown here is derived from an EMBL/GenBank/DDBJ whole genome shotgun (WGS) entry which is preliminary data.</text>
</comment>
<feature type="compositionally biased region" description="Gly residues" evidence="1">
    <location>
        <begin position="229"/>
        <end position="241"/>
    </location>
</feature>
<feature type="compositionally biased region" description="Low complexity" evidence="1">
    <location>
        <begin position="211"/>
        <end position="221"/>
    </location>
</feature>
<proteinExistence type="predicted"/>
<reference evidence="2 3" key="1">
    <citation type="submission" date="2019-05" db="EMBL/GenBank/DDBJ databases">
        <title>Another draft genome of Portunus trituberculatus and its Hox gene families provides insights of decapod evolution.</title>
        <authorList>
            <person name="Jeong J.-H."/>
            <person name="Song I."/>
            <person name="Kim S."/>
            <person name="Choi T."/>
            <person name="Kim D."/>
            <person name="Ryu S."/>
            <person name="Kim W."/>
        </authorList>
    </citation>
    <scope>NUCLEOTIDE SEQUENCE [LARGE SCALE GENOMIC DNA]</scope>
    <source>
        <tissue evidence="2">Muscle</tissue>
    </source>
</reference>
<evidence type="ECO:0000256" key="1">
    <source>
        <dbReference type="SAM" id="MobiDB-lite"/>
    </source>
</evidence>
<dbReference type="AlphaFoldDB" id="A0A5B7H9A8"/>
<dbReference type="Proteomes" id="UP000324222">
    <property type="component" value="Unassembled WGS sequence"/>
</dbReference>
<dbReference type="EMBL" id="VSRR010023940">
    <property type="protein sequence ID" value="MPC65867.1"/>
    <property type="molecule type" value="Genomic_DNA"/>
</dbReference>
<gene>
    <name evidence="2" type="ORF">E2C01_060004</name>
</gene>
<evidence type="ECO:0000313" key="3">
    <source>
        <dbReference type="Proteomes" id="UP000324222"/>
    </source>
</evidence>